<dbReference type="Proteomes" id="UP000265618">
    <property type="component" value="Unassembled WGS sequence"/>
</dbReference>
<proteinExistence type="predicted"/>
<evidence type="ECO:0000256" key="1">
    <source>
        <dbReference type="SAM" id="MobiDB-lite"/>
    </source>
</evidence>
<protein>
    <submittedName>
        <fullName evidence="2">Uncharacterized protein</fullName>
    </submittedName>
</protein>
<dbReference type="Gene3D" id="2.120.10.80">
    <property type="entry name" value="Kelch-type beta propeller"/>
    <property type="match status" value="1"/>
</dbReference>
<sequence length="338" mass="35761">MDAEEVSFATLASPVGGAVGLVHASVQSQAEEGEGEGEGEGCVGEWGPCLPRTHVLGLVCLGVDSVLVLMHAQGGRALDAWEGRASDPAPPSPEGTATSVSVRWEWRRLPPPPTSVRGCRVIKGARVGECVYVVMVSTQEQGSLLLLCLDVPSLTWKVRQQTPPMEDEEEADEEGCGMSGADQGDPPLSDPYDMDMSEGYSETDMDMGGEMGGKAKVWPGPRTGSVVWGMGGGLYLIGGEVGYGHERVALGDCWRYDTETHLWEEMPPIPGAASAHPHALDINGSAHKMPMVQRDPAAHTAMKGHRVRESVSATGSVCAMVGDQLHLFGGLTPSHRPS</sequence>
<organism evidence="2 3">
    <name type="scientific">Kipferlia bialata</name>
    <dbReference type="NCBI Taxonomy" id="797122"/>
    <lineage>
        <taxon>Eukaryota</taxon>
        <taxon>Metamonada</taxon>
        <taxon>Carpediemonas-like organisms</taxon>
        <taxon>Kipferlia</taxon>
    </lineage>
</organism>
<dbReference type="AlphaFoldDB" id="A0A9K3D573"/>
<evidence type="ECO:0000313" key="3">
    <source>
        <dbReference type="Proteomes" id="UP000265618"/>
    </source>
</evidence>
<keyword evidence="3" id="KW-1185">Reference proteome</keyword>
<dbReference type="SUPFAM" id="SSF117281">
    <property type="entry name" value="Kelch motif"/>
    <property type="match status" value="1"/>
</dbReference>
<feature type="non-terminal residue" evidence="2">
    <location>
        <position position="1"/>
    </location>
</feature>
<dbReference type="EMBL" id="BDIP01003289">
    <property type="protein sequence ID" value="GIQ87514.1"/>
    <property type="molecule type" value="Genomic_DNA"/>
</dbReference>
<name>A0A9K3D573_9EUKA</name>
<evidence type="ECO:0000313" key="2">
    <source>
        <dbReference type="EMBL" id="GIQ87514.1"/>
    </source>
</evidence>
<feature type="region of interest" description="Disordered" evidence="1">
    <location>
        <begin position="160"/>
        <end position="189"/>
    </location>
</feature>
<feature type="compositionally biased region" description="Acidic residues" evidence="1">
    <location>
        <begin position="165"/>
        <end position="175"/>
    </location>
</feature>
<dbReference type="InterPro" id="IPR006652">
    <property type="entry name" value="Kelch_1"/>
</dbReference>
<gene>
    <name evidence="2" type="ORF">KIPB_009564</name>
</gene>
<reference evidence="2 3" key="1">
    <citation type="journal article" date="2018" name="PLoS ONE">
        <title>The draft genome of Kipferlia bialata reveals reductive genome evolution in fornicate parasites.</title>
        <authorList>
            <person name="Tanifuji G."/>
            <person name="Takabayashi S."/>
            <person name="Kume K."/>
            <person name="Takagi M."/>
            <person name="Nakayama T."/>
            <person name="Kamikawa R."/>
            <person name="Inagaki Y."/>
            <person name="Hashimoto T."/>
        </authorList>
    </citation>
    <scope>NUCLEOTIDE SEQUENCE [LARGE SCALE GENOMIC DNA]</scope>
    <source>
        <strain evidence="2">NY0173</strain>
    </source>
</reference>
<dbReference type="Pfam" id="PF01344">
    <property type="entry name" value="Kelch_1"/>
    <property type="match status" value="1"/>
</dbReference>
<comment type="caution">
    <text evidence="2">The sequence shown here is derived from an EMBL/GenBank/DDBJ whole genome shotgun (WGS) entry which is preliminary data.</text>
</comment>
<dbReference type="InterPro" id="IPR015915">
    <property type="entry name" value="Kelch-typ_b-propeller"/>
</dbReference>
<accession>A0A9K3D573</accession>